<dbReference type="RefSeq" id="WP_078791079.1">
    <property type="nucleotide sequence ID" value="NZ_FUWR01000020.1"/>
</dbReference>
<evidence type="ECO:0000313" key="6">
    <source>
        <dbReference type="Proteomes" id="UP000190102"/>
    </source>
</evidence>
<feature type="chain" id="PRO_5012188303" description="DUF4124 domain-containing protein" evidence="3">
    <location>
        <begin position="20"/>
        <end position="180"/>
    </location>
</feature>
<keyword evidence="6" id="KW-1185">Reference proteome</keyword>
<feature type="region of interest" description="Disordered" evidence="2">
    <location>
        <begin position="49"/>
        <end position="98"/>
    </location>
</feature>
<proteinExistence type="predicted"/>
<organism evidence="5 6">
    <name type="scientific">Trichlorobacter thiogenes</name>
    <dbReference type="NCBI Taxonomy" id="115783"/>
    <lineage>
        <taxon>Bacteria</taxon>
        <taxon>Pseudomonadati</taxon>
        <taxon>Thermodesulfobacteriota</taxon>
        <taxon>Desulfuromonadia</taxon>
        <taxon>Geobacterales</taxon>
        <taxon>Geobacteraceae</taxon>
        <taxon>Trichlorobacter</taxon>
    </lineage>
</organism>
<evidence type="ECO:0000313" key="5">
    <source>
        <dbReference type="EMBL" id="SKA14895.1"/>
    </source>
</evidence>
<sequence length="180" mass="19438">MKHLVLVIFVLLLPITAGAASYSWTDPAGTMHFTDDLGAVPAKYRAKALRQAADEESPPDAQPVAVKNDSKTAAAPAGATLQAGSAQGTVTPSTKFGDRSAAAWQQQFQALRAQLKTIEQQMEQLKLDGGDGKKLLGREKIAELNSRSRQLNQEYDNIRVQLNQLVEQANKVGLPPEFGQ</sequence>
<evidence type="ECO:0000256" key="3">
    <source>
        <dbReference type="SAM" id="SignalP"/>
    </source>
</evidence>
<dbReference type="InterPro" id="IPR025392">
    <property type="entry name" value="DUF4124"/>
</dbReference>
<dbReference type="EMBL" id="FUWR01000020">
    <property type="protein sequence ID" value="SKA14895.1"/>
    <property type="molecule type" value="Genomic_DNA"/>
</dbReference>
<accession>A0A1T4RFY3</accession>
<evidence type="ECO:0000256" key="2">
    <source>
        <dbReference type="SAM" id="MobiDB-lite"/>
    </source>
</evidence>
<dbReference type="AlphaFoldDB" id="A0A1T4RFY3"/>
<dbReference type="STRING" id="115783.SAMN02745119_02858"/>
<name>A0A1T4RFY3_9BACT</name>
<feature type="coiled-coil region" evidence="1">
    <location>
        <begin position="101"/>
        <end position="168"/>
    </location>
</feature>
<feature type="compositionally biased region" description="Low complexity" evidence="2">
    <location>
        <begin position="72"/>
        <end position="86"/>
    </location>
</feature>
<dbReference type="Pfam" id="PF13511">
    <property type="entry name" value="DUF4124"/>
    <property type="match status" value="1"/>
</dbReference>
<feature type="domain" description="DUF4124" evidence="4">
    <location>
        <begin position="9"/>
        <end position="64"/>
    </location>
</feature>
<evidence type="ECO:0000256" key="1">
    <source>
        <dbReference type="SAM" id="Coils"/>
    </source>
</evidence>
<gene>
    <name evidence="5" type="ORF">SAMN02745119_02858</name>
</gene>
<dbReference type="Proteomes" id="UP000190102">
    <property type="component" value="Unassembled WGS sequence"/>
</dbReference>
<keyword evidence="1" id="KW-0175">Coiled coil</keyword>
<protein>
    <recommendedName>
        <fullName evidence="4">DUF4124 domain-containing protein</fullName>
    </recommendedName>
</protein>
<evidence type="ECO:0000259" key="4">
    <source>
        <dbReference type="Pfam" id="PF13511"/>
    </source>
</evidence>
<dbReference type="OrthoDB" id="5396039at2"/>
<reference evidence="6" key="1">
    <citation type="submission" date="2017-02" db="EMBL/GenBank/DDBJ databases">
        <authorList>
            <person name="Varghese N."/>
            <person name="Submissions S."/>
        </authorList>
    </citation>
    <scope>NUCLEOTIDE SEQUENCE [LARGE SCALE GENOMIC DNA]</scope>
    <source>
        <strain evidence="6">ATCC BAA-34</strain>
    </source>
</reference>
<keyword evidence="3" id="KW-0732">Signal</keyword>
<feature type="signal peptide" evidence="3">
    <location>
        <begin position="1"/>
        <end position="19"/>
    </location>
</feature>